<comment type="cofactor">
    <cofactor evidence="1">
        <name>Mg(2+)</name>
        <dbReference type="ChEBI" id="CHEBI:18420"/>
    </cofactor>
</comment>
<dbReference type="InterPro" id="IPR036424">
    <property type="entry name" value="UPP_synth-like_sf"/>
</dbReference>
<name>A0A182FJW2_ANOAL</name>
<dbReference type="EC" id="2.5.1.87" evidence="5"/>
<dbReference type="GO" id="GO:0005789">
    <property type="term" value="C:endoplasmic reticulum membrane"/>
    <property type="evidence" value="ECO:0007669"/>
    <property type="project" value="UniProtKB-SubCell"/>
</dbReference>
<reference evidence="13" key="2">
    <citation type="submission" date="2022-08" db="UniProtKB">
        <authorList>
            <consortium name="EnsemblMetazoa"/>
        </authorList>
    </citation>
    <scope>IDENTIFICATION</scope>
    <source>
        <strain evidence="13">STECLA/ALBI9_A</strain>
    </source>
</reference>
<dbReference type="VEuPathDB" id="VectorBase:AALB20_027851"/>
<evidence type="ECO:0000256" key="9">
    <source>
        <dbReference type="ARBA" id="ARBA00022842"/>
    </source>
</evidence>
<keyword evidence="7" id="KW-0812">Transmembrane</keyword>
<comment type="pathway">
    <text evidence="3">Protein modification; protein glycosylation.</text>
</comment>
<keyword evidence="9" id="KW-0460">Magnesium</keyword>
<evidence type="ECO:0000256" key="12">
    <source>
        <dbReference type="ARBA" id="ARBA00047353"/>
    </source>
</evidence>
<evidence type="ECO:0000256" key="2">
    <source>
        <dbReference type="ARBA" id="ARBA00004586"/>
    </source>
</evidence>
<dbReference type="STRING" id="7167.A0A182FJW2"/>
<organism evidence="13 14">
    <name type="scientific">Anopheles albimanus</name>
    <name type="common">New world malaria mosquito</name>
    <dbReference type="NCBI Taxonomy" id="7167"/>
    <lineage>
        <taxon>Eukaryota</taxon>
        <taxon>Metazoa</taxon>
        <taxon>Ecdysozoa</taxon>
        <taxon>Arthropoda</taxon>
        <taxon>Hexapoda</taxon>
        <taxon>Insecta</taxon>
        <taxon>Pterygota</taxon>
        <taxon>Neoptera</taxon>
        <taxon>Endopterygota</taxon>
        <taxon>Diptera</taxon>
        <taxon>Nematocera</taxon>
        <taxon>Culicoidea</taxon>
        <taxon>Culicidae</taxon>
        <taxon>Anophelinae</taxon>
        <taxon>Anopheles</taxon>
    </lineage>
</organism>
<evidence type="ECO:0000256" key="8">
    <source>
        <dbReference type="ARBA" id="ARBA00022824"/>
    </source>
</evidence>
<dbReference type="SUPFAM" id="SSF64005">
    <property type="entry name" value="Undecaprenyl diphosphate synthase"/>
    <property type="match status" value="1"/>
</dbReference>
<comment type="similarity">
    <text evidence="4">Belongs to the UPP synthase family.</text>
</comment>
<dbReference type="GO" id="GO:0045547">
    <property type="term" value="F:ditrans,polycis-polyprenyl diphosphate synthase [(2E,6E)-farnesyl diphosphate specific] activity"/>
    <property type="evidence" value="ECO:0007669"/>
    <property type="project" value="UniProtKB-EC"/>
</dbReference>
<dbReference type="VEuPathDB" id="VectorBase:AALB006807"/>
<keyword evidence="8" id="KW-0256">Endoplasmic reticulum</keyword>
<dbReference type="InterPro" id="IPR038887">
    <property type="entry name" value="Nus1/NgBR"/>
</dbReference>
<keyword evidence="6" id="KW-0808">Transferase</keyword>
<accession>A0A182FJW2</accession>
<evidence type="ECO:0000313" key="14">
    <source>
        <dbReference type="Proteomes" id="UP000069272"/>
    </source>
</evidence>
<dbReference type="Gene3D" id="3.40.1180.10">
    <property type="entry name" value="Decaprenyl diphosphate synthase-like"/>
    <property type="match status" value="1"/>
</dbReference>
<evidence type="ECO:0000256" key="3">
    <source>
        <dbReference type="ARBA" id="ARBA00004922"/>
    </source>
</evidence>
<keyword evidence="11" id="KW-0472">Membrane</keyword>
<evidence type="ECO:0000256" key="10">
    <source>
        <dbReference type="ARBA" id="ARBA00022989"/>
    </source>
</evidence>
<protein>
    <recommendedName>
        <fullName evidence="5">ditrans,polycis-polyprenyl diphosphate synthase [(2E,6E)-farnesyldiphosphate specific]</fullName>
        <ecNumber evidence="5">2.5.1.87</ecNumber>
    </recommendedName>
</protein>
<dbReference type="AlphaFoldDB" id="A0A182FJW2"/>
<dbReference type="EnsemblMetazoa" id="AALB006807-RA">
    <property type="protein sequence ID" value="AALB006807-PA"/>
    <property type="gene ID" value="AALB006807"/>
</dbReference>
<keyword evidence="14" id="KW-1185">Reference proteome</keyword>
<evidence type="ECO:0000256" key="1">
    <source>
        <dbReference type="ARBA" id="ARBA00001946"/>
    </source>
</evidence>
<dbReference type="GO" id="GO:1904423">
    <property type="term" value="C:dehydrodolichyl diphosphate synthase complex"/>
    <property type="evidence" value="ECO:0007669"/>
    <property type="project" value="InterPro"/>
</dbReference>
<comment type="subcellular location">
    <subcellularLocation>
        <location evidence="2">Endoplasmic reticulum membrane</location>
    </subcellularLocation>
</comment>
<proteinExistence type="inferred from homology"/>
<dbReference type="PANTHER" id="PTHR21528:SF0">
    <property type="entry name" value="DEHYDRODOLICHYL DIPHOSPHATE SYNTHASE COMPLEX SUBUNIT NUS1"/>
    <property type="match status" value="1"/>
</dbReference>
<evidence type="ECO:0000256" key="11">
    <source>
        <dbReference type="ARBA" id="ARBA00023136"/>
    </source>
</evidence>
<sequence>MEPVLRETKAQPVNTLIVTIWSLLHYMFTWLEYWGLLVRWCRRVVSHLLRSQQQPEQQDYFSVGHSQLFIQQHLATVSKIPKHLVVLLGPEEPDYRLLSQFVFWARSADIQYISFYDHRGILKRNHENLVRCVQTLQLNASENIVWTSPSTLVQSQSTPPGKRPRTTVSFYSPADGKQGLVVLSRSLGESVRSRNILIGDINVEFLDQQLQAAHHHIPDPDLALYFGDLCSTYGLLPWQIRLTEFLALELRLRDITVVHFMNCLLKFSRCQQRFGT</sequence>
<reference evidence="13 14" key="1">
    <citation type="journal article" date="2017" name="G3 (Bethesda)">
        <title>The Physical Genome Mapping of Anopheles albimanus Corrected Scaffold Misassemblies and Identified Interarm Rearrangements in Genus Anopheles.</title>
        <authorList>
            <person name="Artemov G.N."/>
            <person name="Peery A.N."/>
            <person name="Jiang X."/>
            <person name="Tu Z."/>
            <person name="Stegniy V.N."/>
            <person name="Sharakhova M.V."/>
            <person name="Sharakhov I.V."/>
        </authorList>
    </citation>
    <scope>NUCLEOTIDE SEQUENCE [LARGE SCALE GENOMIC DNA]</scope>
    <source>
        <strain evidence="13 14">ALBI9_A</strain>
    </source>
</reference>
<evidence type="ECO:0000313" key="13">
    <source>
        <dbReference type="EnsemblMetazoa" id="AALB006807-PA"/>
    </source>
</evidence>
<evidence type="ECO:0000256" key="5">
    <source>
        <dbReference type="ARBA" id="ARBA00012596"/>
    </source>
</evidence>
<dbReference type="PANTHER" id="PTHR21528">
    <property type="entry name" value="DEHYDRODOLICHYL DIPHOSPHATE SYNTHASE COMPLEX SUBUNIT NUS1"/>
    <property type="match status" value="1"/>
</dbReference>
<evidence type="ECO:0000256" key="4">
    <source>
        <dbReference type="ARBA" id="ARBA00005432"/>
    </source>
</evidence>
<comment type="catalytic activity">
    <reaction evidence="12">
        <text>n isopentenyl diphosphate + (2E,6E)-farnesyl diphosphate = a di-trans,poly-cis-polyprenyl diphosphate + n diphosphate</text>
        <dbReference type="Rhea" id="RHEA:53008"/>
        <dbReference type="Rhea" id="RHEA-COMP:19494"/>
        <dbReference type="ChEBI" id="CHEBI:33019"/>
        <dbReference type="ChEBI" id="CHEBI:128769"/>
        <dbReference type="ChEBI" id="CHEBI:136960"/>
        <dbReference type="ChEBI" id="CHEBI:175763"/>
        <dbReference type="EC" id="2.5.1.87"/>
    </reaction>
</comment>
<evidence type="ECO:0000256" key="6">
    <source>
        <dbReference type="ARBA" id="ARBA00022679"/>
    </source>
</evidence>
<dbReference type="Proteomes" id="UP000069272">
    <property type="component" value="Chromosome X"/>
</dbReference>
<evidence type="ECO:0000256" key="7">
    <source>
        <dbReference type="ARBA" id="ARBA00022692"/>
    </source>
</evidence>
<keyword evidence="10" id="KW-1133">Transmembrane helix</keyword>